<dbReference type="EMBL" id="FTLW01000005">
    <property type="protein sequence ID" value="SIR04079.1"/>
    <property type="molecule type" value="Genomic_DNA"/>
</dbReference>
<keyword evidence="1" id="KW-0472">Membrane</keyword>
<protein>
    <submittedName>
        <fullName evidence="2">Uncharacterized protein</fullName>
    </submittedName>
</protein>
<dbReference type="AlphaFoldDB" id="A0A1N6XPD6"/>
<accession>A0A1N6XPD6</accession>
<evidence type="ECO:0000313" key="2">
    <source>
        <dbReference type="EMBL" id="SIR04079.1"/>
    </source>
</evidence>
<gene>
    <name evidence="2" type="ORF">SAMN05421546_2298</name>
</gene>
<keyword evidence="1" id="KW-0812">Transmembrane</keyword>
<name>A0A1N6XPD6_9GAMM</name>
<proteinExistence type="predicted"/>
<feature type="transmembrane region" description="Helical" evidence="1">
    <location>
        <begin position="20"/>
        <end position="39"/>
    </location>
</feature>
<evidence type="ECO:0000256" key="1">
    <source>
        <dbReference type="SAM" id="Phobius"/>
    </source>
</evidence>
<evidence type="ECO:0000313" key="3">
    <source>
        <dbReference type="Proteomes" id="UP000241788"/>
    </source>
</evidence>
<keyword evidence="1" id="KW-1133">Transmembrane helix</keyword>
<sequence length="40" mass="4615">MTRPQRPYVDPPRKSAMPVVWLMLIIVVLAILAALWNLLQ</sequence>
<reference evidence="3" key="1">
    <citation type="submission" date="2017-01" db="EMBL/GenBank/DDBJ databases">
        <authorList>
            <person name="Varghese N."/>
            <person name="Submissions S."/>
        </authorList>
    </citation>
    <scope>NUCLEOTIDE SEQUENCE [LARGE SCALE GENOMIC DNA]</scope>
    <source>
        <strain evidence="3">UM1</strain>
    </source>
</reference>
<organism evidence="2 3">
    <name type="scientific">Solilutibacter tolerans</name>
    <dbReference type="NCBI Taxonomy" id="1604334"/>
    <lineage>
        <taxon>Bacteria</taxon>
        <taxon>Pseudomonadati</taxon>
        <taxon>Pseudomonadota</taxon>
        <taxon>Gammaproteobacteria</taxon>
        <taxon>Lysobacterales</taxon>
        <taxon>Lysobacteraceae</taxon>
        <taxon>Solilutibacter</taxon>
    </lineage>
</organism>
<dbReference type="RefSeq" id="WP_278245873.1">
    <property type="nucleotide sequence ID" value="NZ_FTLW01000005.1"/>
</dbReference>
<dbReference type="Proteomes" id="UP000241788">
    <property type="component" value="Unassembled WGS sequence"/>
</dbReference>
<keyword evidence="3" id="KW-1185">Reference proteome</keyword>